<name>A0ABV0Y5Q6_9TELE</name>
<feature type="region of interest" description="Disordered" evidence="1">
    <location>
        <begin position="47"/>
        <end position="96"/>
    </location>
</feature>
<comment type="caution">
    <text evidence="2">The sequence shown here is derived from an EMBL/GenBank/DDBJ whole genome shotgun (WGS) entry which is preliminary data.</text>
</comment>
<reference evidence="2 3" key="1">
    <citation type="submission" date="2021-06" db="EMBL/GenBank/DDBJ databases">
        <authorList>
            <person name="Palmer J.M."/>
        </authorList>
    </citation>
    <scope>NUCLEOTIDE SEQUENCE [LARGE SCALE GENOMIC DNA]</scope>
    <source>
        <strain evidence="2 3">AS_MEX2019</strain>
        <tissue evidence="2">Muscle</tissue>
    </source>
</reference>
<gene>
    <name evidence="2" type="ORF">AMECASPLE_027692</name>
</gene>
<evidence type="ECO:0000313" key="3">
    <source>
        <dbReference type="Proteomes" id="UP001469553"/>
    </source>
</evidence>
<evidence type="ECO:0000313" key="2">
    <source>
        <dbReference type="EMBL" id="MEQ2288903.1"/>
    </source>
</evidence>
<sequence>MNRRLTPFPERFEKEHVLVLASEPRDEEEALQDPVYQGFKKQLVLVLAPEGPPDSTSASEGSPGTVKSKPDSKPDSKPPEFQRISGGSSTLLRRPPDHQFLCCRPPRSLCPCWPPCLRLRHRPPRSLRLCWPPDLCAWSRTILEQLVLPQSYSLHQHI</sequence>
<organism evidence="2 3">
    <name type="scientific">Ameca splendens</name>
    <dbReference type="NCBI Taxonomy" id="208324"/>
    <lineage>
        <taxon>Eukaryota</taxon>
        <taxon>Metazoa</taxon>
        <taxon>Chordata</taxon>
        <taxon>Craniata</taxon>
        <taxon>Vertebrata</taxon>
        <taxon>Euteleostomi</taxon>
        <taxon>Actinopterygii</taxon>
        <taxon>Neopterygii</taxon>
        <taxon>Teleostei</taxon>
        <taxon>Neoteleostei</taxon>
        <taxon>Acanthomorphata</taxon>
        <taxon>Ovalentaria</taxon>
        <taxon>Atherinomorphae</taxon>
        <taxon>Cyprinodontiformes</taxon>
        <taxon>Goodeidae</taxon>
        <taxon>Ameca</taxon>
    </lineage>
</organism>
<dbReference type="Proteomes" id="UP001469553">
    <property type="component" value="Unassembled WGS sequence"/>
</dbReference>
<accession>A0ABV0Y5Q6</accession>
<feature type="compositionally biased region" description="Basic and acidic residues" evidence="1">
    <location>
        <begin position="68"/>
        <end position="80"/>
    </location>
</feature>
<dbReference type="EMBL" id="JAHRIP010021768">
    <property type="protein sequence ID" value="MEQ2288903.1"/>
    <property type="molecule type" value="Genomic_DNA"/>
</dbReference>
<evidence type="ECO:0000256" key="1">
    <source>
        <dbReference type="SAM" id="MobiDB-lite"/>
    </source>
</evidence>
<protein>
    <submittedName>
        <fullName evidence="2">Uncharacterized protein</fullName>
    </submittedName>
</protein>
<keyword evidence="3" id="KW-1185">Reference proteome</keyword>
<proteinExistence type="predicted"/>